<keyword evidence="5" id="KW-0378">Hydrolase</keyword>
<dbReference type="SUPFAM" id="SSF49785">
    <property type="entry name" value="Galactose-binding domain-like"/>
    <property type="match status" value="1"/>
</dbReference>
<comment type="similarity">
    <text evidence="2">Belongs to the glycosyl hydrolase 29 family.</text>
</comment>
<evidence type="ECO:0000313" key="10">
    <source>
        <dbReference type="Proteomes" id="UP001158067"/>
    </source>
</evidence>
<dbReference type="PANTHER" id="PTHR10030">
    <property type="entry name" value="ALPHA-L-FUCOSIDASE"/>
    <property type="match status" value="1"/>
</dbReference>
<comment type="function">
    <text evidence="1">Alpha-L-fucosidase is responsible for hydrolyzing the alpha-1,6-linked fucose joined to the reducing-end N-acetylglucosamine of the carbohydrate moieties of glycoproteins.</text>
</comment>
<dbReference type="Gene3D" id="2.60.120.260">
    <property type="entry name" value="Galactose-binding domain-like"/>
    <property type="match status" value="1"/>
</dbReference>
<evidence type="ECO:0000259" key="8">
    <source>
        <dbReference type="Pfam" id="PF01120"/>
    </source>
</evidence>
<keyword evidence="10" id="KW-1185">Reference proteome</keyword>
<keyword evidence="6" id="KW-0326">Glycosidase</keyword>
<comment type="caution">
    <text evidence="9">The sequence shown here is derived from an EMBL/GenBank/DDBJ whole genome shotgun (WGS) entry which is preliminary data.</text>
</comment>
<reference evidence="9 10" key="1">
    <citation type="submission" date="2017-05" db="EMBL/GenBank/DDBJ databases">
        <authorList>
            <person name="Varghese N."/>
            <person name="Submissions S."/>
        </authorList>
    </citation>
    <scope>NUCLEOTIDE SEQUENCE [LARGE SCALE GENOMIC DNA]</scope>
    <source>
        <strain evidence="9 10">DSM 25457</strain>
    </source>
</reference>
<dbReference type="InterPro" id="IPR008979">
    <property type="entry name" value="Galactose-bd-like_sf"/>
</dbReference>
<evidence type="ECO:0000256" key="2">
    <source>
        <dbReference type="ARBA" id="ARBA00007951"/>
    </source>
</evidence>
<keyword evidence="4 7" id="KW-0732">Signal</keyword>
<dbReference type="PRINTS" id="PR00741">
    <property type="entry name" value="GLHYDRLASE29"/>
</dbReference>
<feature type="chain" id="PRO_5045109580" description="alpha-L-fucosidase" evidence="7">
    <location>
        <begin position="28"/>
        <end position="623"/>
    </location>
</feature>
<dbReference type="EMBL" id="FXUG01000006">
    <property type="protein sequence ID" value="SMP58762.1"/>
    <property type="molecule type" value="Genomic_DNA"/>
</dbReference>
<evidence type="ECO:0000256" key="4">
    <source>
        <dbReference type="ARBA" id="ARBA00022729"/>
    </source>
</evidence>
<dbReference type="Gene3D" id="3.20.20.80">
    <property type="entry name" value="Glycosidases"/>
    <property type="match status" value="1"/>
</dbReference>
<sequence length="623" mass="69735">MKPYCTMKKLSTIFLLAALGVQSFAVAQSDPLESLARAKADRPWFAQFMSGDPVVAGFPGESDADREKRVQKWKDAKFGLFLHWGPQRAGGEYVIKADVLDNFNPVKFDAEEWVLTAQKLGFKYIVITTKHHAGFCMFDSAYTDHDITDATPFGRDPIKELADACAKHNMLLGFYYSVWDIKHPDYTANIGSPRYAVYHQYMLDQTKELLTRYGDVVTLWMDGEWVNSWTYERASEYRDQARKLQPNILLVDRIGQRRLGDGDYGSCENFTPYIGDNIHGRLWESCQRFDGGWFWRGKDTSQSVQWALLNLVDTVSRGGNLLLNMGPTPEGLLPPVSVTKLQPLGDWLHQHGESIYGVERGPHYLLDWGSCTRRGNTLYYQIAHWPTDGKLIIPGLNGSTANAGISQVTLLGQDPGTPLKFNQSGDNVVVSVPLKSVDPLMSVIKVELTGPPNVDNAIRPLSRGLRPQTGNAKVNTGDYFLSSAFAKIHGDDLHFSLGAGAGGQRENLKGWTNPAEWAEWEIVVETPGNYELQVNYSSWMDSGTFSVEVAGQTFEHRIEKSVHKRGRKSPFAAAFQVVNIGKVSFKDPGRYNLSVKALEIDPIAIQYDQGLMMLREIVLKKIP</sequence>
<dbReference type="InterPro" id="IPR000933">
    <property type="entry name" value="Glyco_hydro_29"/>
</dbReference>
<gene>
    <name evidence="9" type="ORF">SAMN06265222_106109</name>
</gene>
<evidence type="ECO:0000256" key="7">
    <source>
        <dbReference type="SAM" id="SignalP"/>
    </source>
</evidence>
<proteinExistence type="inferred from homology"/>
<dbReference type="Pfam" id="PF01120">
    <property type="entry name" value="Alpha_L_fucos"/>
    <property type="match status" value="1"/>
</dbReference>
<dbReference type="InterPro" id="IPR013780">
    <property type="entry name" value="Glyco_hydro_b"/>
</dbReference>
<evidence type="ECO:0000313" key="9">
    <source>
        <dbReference type="EMBL" id="SMP58762.1"/>
    </source>
</evidence>
<feature type="signal peptide" evidence="7">
    <location>
        <begin position="1"/>
        <end position="27"/>
    </location>
</feature>
<dbReference type="EC" id="3.2.1.51" evidence="3"/>
<dbReference type="SUPFAM" id="SSF51445">
    <property type="entry name" value="(Trans)glycosidases"/>
    <property type="match status" value="1"/>
</dbReference>
<dbReference type="InterPro" id="IPR057739">
    <property type="entry name" value="Glyco_hydro_29_N"/>
</dbReference>
<evidence type="ECO:0000256" key="1">
    <source>
        <dbReference type="ARBA" id="ARBA00004071"/>
    </source>
</evidence>
<dbReference type="PANTHER" id="PTHR10030:SF37">
    <property type="entry name" value="ALPHA-L-FUCOSIDASE-RELATED"/>
    <property type="match status" value="1"/>
</dbReference>
<name>A0ABY1Q793_9BACT</name>
<dbReference type="Gene3D" id="2.60.40.1180">
    <property type="entry name" value="Golgi alpha-mannosidase II"/>
    <property type="match status" value="1"/>
</dbReference>
<feature type="domain" description="Glycoside hydrolase family 29 N-terminal" evidence="8">
    <location>
        <begin position="98"/>
        <end position="353"/>
    </location>
</feature>
<evidence type="ECO:0000256" key="6">
    <source>
        <dbReference type="ARBA" id="ARBA00023295"/>
    </source>
</evidence>
<dbReference type="InterPro" id="IPR016286">
    <property type="entry name" value="FUC_metazoa-typ"/>
</dbReference>
<dbReference type="InterPro" id="IPR017853">
    <property type="entry name" value="GH"/>
</dbReference>
<organism evidence="9 10">
    <name type="scientific">Neorhodopirellula lusitana</name>
    <dbReference type="NCBI Taxonomy" id="445327"/>
    <lineage>
        <taxon>Bacteria</taxon>
        <taxon>Pseudomonadati</taxon>
        <taxon>Planctomycetota</taxon>
        <taxon>Planctomycetia</taxon>
        <taxon>Pirellulales</taxon>
        <taxon>Pirellulaceae</taxon>
        <taxon>Neorhodopirellula</taxon>
    </lineage>
</organism>
<protein>
    <recommendedName>
        <fullName evidence="3">alpha-L-fucosidase</fullName>
        <ecNumber evidence="3">3.2.1.51</ecNumber>
    </recommendedName>
</protein>
<dbReference type="Proteomes" id="UP001158067">
    <property type="component" value="Unassembled WGS sequence"/>
</dbReference>
<evidence type="ECO:0000256" key="5">
    <source>
        <dbReference type="ARBA" id="ARBA00022801"/>
    </source>
</evidence>
<dbReference type="SMART" id="SM00812">
    <property type="entry name" value="Alpha_L_fucos"/>
    <property type="match status" value="1"/>
</dbReference>
<accession>A0ABY1Q793</accession>
<evidence type="ECO:0000256" key="3">
    <source>
        <dbReference type="ARBA" id="ARBA00012662"/>
    </source>
</evidence>